<gene>
    <name evidence="2" type="ORF">BH719_06845</name>
</gene>
<evidence type="ECO:0000313" key="3">
    <source>
        <dbReference type="Proteomes" id="UP000095214"/>
    </source>
</evidence>
<evidence type="ECO:0000313" key="2">
    <source>
        <dbReference type="EMBL" id="AOS47597.1"/>
    </source>
</evidence>
<dbReference type="RefSeq" id="WP_009744087.1">
    <property type="nucleotide sequence ID" value="NZ_CP017298.1"/>
</dbReference>
<sequence length="72" mass="7225">MEHIVKSETAPTMAQARVTASVLVSMIVVLAALGMFAAAQAGSTASVVLAVVIALTALITAPALFSLTRKAA</sequence>
<dbReference type="Proteomes" id="UP000095214">
    <property type="component" value="Chromosome"/>
</dbReference>
<dbReference type="EMBL" id="CP017298">
    <property type="protein sequence ID" value="AOS47597.1"/>
    <property type="molecule type" value="Genomic_DNA"/>
</dbReference>
<organism evidence="2 3">
    <name type="scientific">Pauljensenia hongkongensis</name>
    <dbReference type="NCBI Taxonomy" id="178339"/>
    <lineage>
        <taxon>Bacteria</taxon>
        <taxon>Bacillati</taxon>
        <taxon>Actinomycetota</taxon>
        <taxon>Actinomycetes</taxon>
        <taxon>Actinomycetales</taxon>
        <taxon>Actinomycetaceae</taxon>
        <taxon>Pauljensenia</taxon>
    </lineage>
</organism>
<keyword evidence="1" id="KW-0812">Transmembrane</keyword>
<reference evidence="2 3" key="1">
    <citation type="submission" date="2016-09" db="EMBL/GenBank/DDBJ databases">
        <title>Complete genome sequence of Actinomyces hongkongensis HKU8.</title>
        <authorList>
            <person name="Gao Y.-X."/>
            <person name="Zhou Y.-Y."/>
            <person name="Xie Y."/>
            <person name="Wang M."/>
            <person name="Wang S.-J."/>
            <person name="Shen S.-G."/>
        </authorList>
    </citation>
    <scope>NUCLEOTIDE SEQUENCE [LARGE SCALE GENOMIC DNA]</scope>
    <source>
        <strain evidence="2 3">HKU8</strain>
    </source>
</reference>
<dbReference type="AlphaFoldDB" id="A0A1D8B374"/>
<feature type="transmembrane region" description="Helical" evidence="1">
    <location>
        <begin position="45"/>
        <end position="67"/>
    </location>
</feature>
<proteinExistence type="predicted"/>
<keyword evidence="1" id="KW-0472">Membrane</keyword>
<name>A0A1D8B374_9ACTO</name>
<feature type="transmembrane region" description="Helical" evidence="1">
    <location>
        <begin position="20"/>
        <end position="39"/>
    </location>
</feature>
<keyword evidence="1" id="KW-1133">Transmembrane helix</keyword>
<protein>
    <submittedName>
        <fullName evidence="2">Uncharacterized protein</fullName>
    </submittedName>
</protein>
<keyword evidence="3" id="KW-1185">Reference proteome</keyword>
<dbReference type="KEGG" id="phon:BH719_06845"/>
<accession>A0A1D8B374</accession>
<evidence type="ECO:0000256" key="1">
    <source>
        <dbReference type="SAM" id="Phobius"/>
    </source>
</evidence>